<dbReference type="EMBL" id="UGGT01000001">
    <property type="protein sequence ID" value="STO20079.1"/>
    <property type="molecule type" value="Genomic_DNA"/>
</dbReference>
<feature type="transmembrane region" description="Helical" evidence="1">
    <location>
        <begin position="115"/>
        <end position="135"/>
    </location>
</feature>
<feature type="transmembrane region" description="Helical" evidence="1">
    <location>
        <begin position="248"/>
        <end position="268"/>
    </location>
</feature>
<evidence type="ECO:0000313" key="3">
    <source>
        <dbReference type="Proteomes" id="UP000254554"/>
    </source>
</evidence>
<proteinExistence type="predicted"/>
<feature type="transmembrane region" description="Helical" evidence="1">
    <location>
        <begin position="178"/>
        <end position="198"/>
    </location>
</feature>
<keyword evidence="1" id="KW-1133">Transmembrane helix</keyword>
<feature type="transmembrane region" description="Helical" evidence="1">
    <location>
        <begin position="391"/>
        <end position="413"/>
    </location>
</feature>
<dbReference type="AlphaFoldDB" id="A0A377G608"/>
<dbReference type="GeneID" id="93291178"/>
<feature type="transmembrane region" description="Helical" evidence="1">
    <location>
        <begin position="36"/>
        <end position="59"/>
    </location>
</feature>
<feature type="transmembrane region" description="Helical" evidence="1">
    <location>
        <begin position="354"/>
        <end position="379"/>
    </location>
</feature>
<keyword evidence="1" id="KW-0472">Membrane</keyword>
<protein>
    <submittedName>
        <fullName evidence="2">Uncharacterized ACR, YhhQ family COG1738</fullName>
    </submittedName>
</protein>
<feature type="transmembrane region" description="Helical" evidence="1">
    <location>
        <begin position="219"/>
        <end position="242"/>
    </location>
</feature>
<dbReference type="InterPro" id="IPR003744">
    <property type="entry name" value="YhhQ"/>
</dbReference>
<dbReference type="RefSeq" id="WP_010652292.1">
    <property type="nucleotide sequence ID" value="NZ_JAPHOO010000002.1"/>
</dbReference>
<reference evidence="2 3" key="1">
    <citation type="submission" date="2018-06" db="EMBL/GenBank/DDBJ databases">
        <authorList>
            <consortium name="Pathogen Informatics"/>
            <person name="Doyle S."/>
        </authorList>
    </citation>
    <scope>NUCLEOTIDE SEQUENCE [LARGE SCALE GENOMIC DNA]</scope>
    <source>
        <strain evidence="2 3">NCTC11370</strain>
    </source>
</reference>
<dbReference type="STRING" id="1094715.GCA_000236165_00125"/>
<name>A0A377G608_9GAMM</name>
<dbReference type="OrthoDB" id="5632775at2"/>
<feature type="transmembrane region" description="Helical" evidence="1">
    <location>
        <begin position="147"/>
        <end position="166"/>
    </location>
</feature>
<keyword evidence="3" id="KW-1185">Reference proteome</keyword>
<evidence type="ECO:0000256" key="1">
    <source>
        <dbReference type="SAM" id="Phobius"/>
    </source>
</evidence>
<feature type="transmembrane region" description="Helical" evidence="1">
    <location>
        <begin position="321"/>
        <end position="342"/>
    </location>
</feature>
<feature type="transmembrane region" description="Helical" evidence="1">
    <location>
        <begin position="12"/>
        <end position="30"/>
    </location>
</feature>
<evidence type="ECO:0000313" key="2">
    <source>
        <dbReference type="EMBL" id="STO20079.1"/>
    </source>
</evidence>
<feature type="transmembrane region" description="Helical" evidence="1">
    <location>
        <begin position="71"/>
        <end position="90"/>
    </location>
</feature>
<dbReference type="Proteomes" id="UP000254554">
    <property type="component" value="Unassembled WGS sequence"/>
</dbReference>
<organism evidence="2 3">
    <name type="scientific">Fluoribacter dumoffii</name>
    <dbReference type="NCBI Taxonomy" id="463"/>
    <lineage>
        <taxon>Bacteria</taxon>
        <taxon>Pseudomonadati</taxon>
        <taxon>Pseudomonadota</taxon>
        <taxon>Gammaproteobacteria</taxon>
        <taxon>Legionellales</taxon>
        <taxon>Legionellaceae</taxon>
        <taxon>Fluoribacter</taxon>
    </lineage>
</organism>
<dbReference type="Pfam" id="PF02592">
    <property type="entry name" value="Vut_1"/>
    <property type="match status" value="1"/>
</dbReference>
<feature type="transmembrane region" description="Helical" evidence="1">
    <location>
        <begin position="280"/>
        <end position="301"/>
    </location>
</feature>
<keyword evidence="1" id="KW-0812">Transmembrane</keyword>
<gene>
    <name evidence="2" type="ORF">NCTC11370_00124</name>
</gene>
<accession>A0A377G608</accession>
<sequence>MNQSLPSQRSRCFLFLTLSVITSLILLINVSFKIIAIQGLMFSVIGLICPLVTGLYLLALRNCTIKEQRHLLNISLITLYVFCIGVYVLINLPPAEYMHNNSVYQIIFEDLPKKFFATTIAFALSFYLPHLFAYSKSSKGLPTPKQCMLLALLGGIFFFGLDFFLLFSGTHLQNFKQIYLDSFLIASLILLLIGIFYLTVLLKYENLIFPARGSEELPLYHYFICVAIVVMLICLACEYRIVTLVNKYMVLSASSLFFPITLVISTILGELWGYRVNLKLCLILIATQFTFDVLLMGIVALPSPPFFNLNPFYNYIMPTRLPAASLTLFIAFISNAMLLHYLKHSKWNLHRPLRILIANFCSNFLLCLIDYCLLFGGIYPYEQIINLIVNVWLYKSIMTLISLPLILWFCAYLEKKKSLILQYD</sequence>